<dbReference type="Gene3D" id="3.40.50.2000">
    <property type="entry name" value="Glycogen Phosphorylase B"/>
    <property type="match status" value="1"/>
</dbReference>
<dbReference type="Proteomes" id="UP000626026">
    <property type="component" value="Unassembled WGS sequence"/>
</dbReference>
<dbReference type="SUPFAM" id="SSF53756">
    <property type="entry name" value="UDP-Glycosyltransferase/glycogen phosphorylase"/>
    <property type="match status" value="1"/>
</dbReference>
<accession>A0ABR7RRM6</accession>
<proteinExistence type="predicted"/>
<dbReference type="Pfam" id="PF13692">
    <property type="entry name" value="Glyco_trans_1_4"/>
    <property type="match status" value="1"/>
</dbReference>
<organism evidence="1 2">
    <name type="scientific">Teichococcus aerophilus</name>
    <dbReference type="NCBI Taxonomy" id="1224513"/>
    <lineage>
        <taxon>Bacteria</taxon>
        <taxon>Pseudomonadati</taxon>
        <taxon>Pseudomonadota</taxon>
        <taxon>Alphaproteobacteria</taxon>
        <taxon>Acetobacterales</taxon>
        <taxon>Roseomonadaceae</taxon>
        <taxon>Roseomonas</taxon>
    </lineage>
</organism>
<dbReference type="RefSeq" id="WP_187786410.1">
    <property type="nucleotide sequence ID" value="NZ_JACTVA010000050.1"/>
</dbReference>
<dbReference type="PANTHER" id="PTHR12526">
    <property type="entry name" value="GLYCOSYLTRANSFERASE"/>
    <property type="match status" value="1"/>
</dbReference>
<gene>
    <name evidence="1" type="ORF">IBL26_20665</name>
</gene>
<keyword evidence="2" id="KW-1185">Reference proteome</keyword>
<protein>
    <submittedName>
        <fullName evidence="1">Glycosyltransferase</fullName>
    </submittedName>
</protein>
<comment type="caution">
    <text evidence="1">The sequence shown here is derived from an EMBL/GenBank/DDBJ whole genome shotgun (WGS) entry which is preliminary data.</text>
</comment>
<sequence>MISLPRAMKHVVVTKEGDPLCRAGRARLIWAANTAEATAALGIPCLLAGGANAFTYPVESIAGTFAAYRALEALYGVSGQFDLALLHPDPGEEAWSVDGDFRRHVLPHAAFVQTRDPRIVLACVRRRIPYIFEHHAEDYQDSFAPWDELRLASPLCLAVVAITEAVKAQLLARRVPAAKIIVLDSGVNARAALRRPEAASRWRHNLLTPPYHRLAVYTGGMQAERGIGDLMNAAAALPDTLFILAGGHDVELADWRNQMVRHGLGNVRLIGYQNHEVVCELQQAADVLIFSRAVGKRGEITSPLKVFEYLLSGTPVVAAKIPATQRLAGQELASHLYDPTIQGDLPRALAASFKAFPYRMEGYGQNIRAGEPFIWQERQRRLMDFIGDFPIKVTF</sequence>
<dbReference type="EMBL" id="JACTVA010000050">
    <property type="protein sequence ID" value="MBC9209270.1"/>
    <property type="molecule type" value="Genomic_DNA"/>
</dbReference>
<evidence type="ECO:0000313" key="1">
    <source>
        <dbReference type="EMBL" id="MBC9209270.1"/>
    </source>
</evidence>
<evidence type="ECO:0000313" key="2">
    <source>
        <dbReference type="Proteomes" id="UP000626026"/>
    </source>
</evidence>
<name>A0ABR7RRM6_9PROT</name>
<reference evidence="1 2" key="1">
    <citation type="journal article" date="2013" name="Int. J. Syst. Evol. Microbiol.">
        <title>Roseomonas aerophila sp. nov., isolated from air.</title>
        <authorList>
            <person name="Kim S.J."/>
            <person name="Weon H.Y."/>
            <person name="Ahn J.H."/>
            <person name="Hong S.B."/>
            <person name="Seok S.J."/>
            <person name="Whang K.S."/>
            <person name="Kwon S.W."/>
        </authorList>
    </citation>
    <scope>NUCLEOTIDE SEQUENCE [LARGE SCALE GENOMIC DNA]</scope>
    <source>
        <strain evidence="1 2">NBRC 108923</strain>
    </source>
</reference>